<evidence type="ECO:0000256" key="3">
    <source>
        <dbReference type="PIRSR" id="PIRSR603782-1"/>
    </source>
</evidence>
<dbReference type="Pfam" id="PF02630">
    <property type="entry name" value="SCO1-SenC"/>
    <property type="match status" value="1"/>
</dbReference>
<dbReference type="PANTHER" id="PTHR12151">
    <property type="entry name" value="ELECTRON TRANSPORT PROTIN SCO1/SENC FAMILY MEMBER"/>
    <property type="match status" value="1"/>
</dbReference>
<keyword evidence="8" id="KW-1185">Reference proteome</keyword>
<dbReference type="PANTHER" id="PTHR12151:SF25">
    <property type="entry name" value="LINALOOL DEHYDRATASE_ISOMERASE DOMAIN-CONTAINING PROTEIN"/>
    <property type="match status" value="1"/>
</dbReference>
<dbReference type="InterPro" id="IPR036249">
    <property type="entry name" value="Thioredoxin-like_sf"/>
</dbReference>
<evidence type="ECO:0000313" key="7">
    <source>
        <dbReference type="EMBL" id="KAA5549590.1"/>
    </source>
</evidence>
<evidence type="ECO:0000259" key="6">
    <source>
        <dbReference type="PROSITE" id="PS51352"/>
    </source>
</evidence>
<dbReference type="EMBL" id="VWSF01000001">
    <property type="protein sequence ID" value="KAA5549590.1"/>
    <property type="molecule type" value="Genomic_DNA"/>
</dbReference>
<keyword evidence="2 3" id="KW-0186">Copper</keyword>
<feature type="binding site" evidence="3">
    <location>
        <position position="90"/>
    </location>
    <ligand>
        <name>Cu cation</name>
        <dbReference type="ChEBI" id="CHEBI:23378"/>
    </ligand>
</feature>
<feature type="binding site" evidence="3">
    <location>
        <position position="179"/>
    </location>
    <ligand>
        <name>Cu cation</name>
        <dbReference type="ChEBI" id="CHEBI:23378"/>
    </ligand>
</feature>
<evidence type="ECO:0000256" key="5">
    <source>
        <dbReference type="SAM" id="Phobius"/>
    </source>
</evidence>
<reference evidence="7 8" key="1">
    <citation type="submission" date="2019-09" db="EMBL/GenBank/DDBJ databases">
        <title>Genome sequence and assembly of Adhaeribacter sp.</title>
        <authorList>
            <person name="Chhetri G."/>
        </authorList>
    </citation>
    <scope>NUCLEOTIDE SEQUENCE [LARGE SCALE GENOMIC DNA]</scope>
    <source>
        <strain evidence="7 8">DK36</strain>
    </source>
</reference>
<gene>
    <name evidence="7" type="ORF">F0145_03120</name>
</gene>
<dbReference type="Proteomes" id="UP000323426">
    <property type="component" value="Unassembled WGS sequence"/>
</dbReference>
<keyword evidence="5" id="KW-0472">Membrane</keyword>
<proteinExistence type="inferred from homology"/>
<dbReference type="PROSITE" id="PS51352">
    <property type="entry name" value="THIOREDOXIN_2"/>
    <property type="match status" value="1"/>
</dbReference>
<evidence type="ECO:0000256" key="1">
    <source>
        <dbReference type="ARBA" id="ARBA00010996"/>
    </source>
</evidence>
<feature type="domain" description="Thioredoxin" evidence="6">
    <location>
        <begin position="52"/>
        <end position="213"/>
    </location>
</feature>
<evidence type="ECO:0000313" key="8">
    <source>
        <dbReference type="Proteomes" id="UP000323426"/>
    </source>
</evidence>
<comment type="caution">
    <text evidence="7">The sequence shown here is derived from an EMBL/GenBank/DDBJ whole genome shotgun (WGS) entry which is preliminary data.</text>
</comment>
<feature type="binding site" evidence="3">
    <location>
        <position position="94"/>
    </location>
    <ligand>
        <name>Cu cation</name>
        <dbReference type="ChEBI" id="CHEBI:23378"/>
    </ligand>
</feature>
<name>A0A5M6DTW9_9BACT</name>
<dbReference type="AlphaFoldDB" id="A0A5M6DTW9"/>
<feature type="transmembrane region" description="Helical" evidence="5">
    <location>
        <begin position="6"/>
        <end position="27"/>
    </location>
</feature>
<keyword evidence="3" id="KW-0479">Metal-binding</keyword>
<sequence length="223" mass="25299">MSPKKVLLLGVLLIVPVLVYLFLKVFGTNHYTLRTYMPAIEDTGEPVMQNGDTVFHKIPDFSLTAQTGKTVSQQNLQGKIYVANFFFASCKDVCKEMSSNLQQVQEAFIKEPNVKIVSYTVDPERDSVAVLSKYAETYGANPDKWYLLTGPKSQIYQLAQEGFKLPAMQAPSLIPDFIHSEKLLLIDEEKHVRGIYNGTDEEDVERLITEIKVLLQERKQHVN</sequence>
<dbReference type="InterPro" id="IPR013766">
    <property type="entry name" value="Thioredoxin_domain"/>
</dbReference>
<dbReference type="InterPro" id="IPR003782">
    <property type="entry name" value="SCO1/SenC"/>
</dbReference>
<dbReference type="SUPFAM" id="SSF52833">
    <property type="entry name" value="Thioredoxin-like"/>
    <property type="match status" value="1"/>
</dbReference>
<evidence type="ECO:0000256" key="2">
    <source>
        <dbReference type="ARBA" id="ARBA00023008"/>
    </source>
</evidence>
<dbReference type="Gene3D" id="3.40.30.10">
    <property type="entry name" value="Glutaredoxin"/>
    <property type="match status" value="1"/>
</dbReference>
<protein>
    <submittedName>
        <fullName evidence="7">SCO family protein</fullName>
    </submittedName>
</protein>
<keyword evidence="5" id="KW-0812">Transmembrane</keyword>
<dbReference type="CDD" id="cd02968">
    <property type="entry name" value="SCO"/>
    <property type="match status" value="1"/>
</dbReference>
<keyword evidence="4" id="KW-1015">Disulfide bond</keyword>
<feature type="disulfide bond" description="Redox-active" evidence="4">
    <location>
        <begin position="90"/>
        <end position="94"/>
    </location>
</feature>
<evidence type="ECO:0000256" key="4">
    <source>
        <dbReference type="PIRSR" id="PIRSR603782-2"/>
    </source>
</evidence>
<keyword evidence="5" id="KW-1133">Transmembrane helix</keyword>
<organism evidence="7 8">
    <name type="scientific">Adhaeribacter rhizoryzae</name>
    <dbReference type="NCBI Taxonomy" id="2607907"/>
    <lineage>
        <taxon>Bacteria</taxon>
        <taxon>Pseudomonadati</taxon>
        <taxon>Bacteroidota</taxon>
        <taxon>Cytophagia</taxon>
        <taxon>Cytophagales</taxon>
        <taxon>Hymenobacteraceae</taxon>
        <taxon>Adhaeribacter</taxon>
    </lineage>
</organism>
<accession>A0A5M6DTW9</accession>
<comment type="similarity">
    <text evidence="1">Belongs to the SCO1/2 family.</text>
</comment>
<dbReference type="GO" id="GO:0046872">
    <property type="term" value="F:metal ion binding"/>
    <property type="evidence" value="ECO:0007669"/>
    <property type="project" value="UniProtKB-KW"/>
</dbReference>